<sequence length="287" mass="32555">MAGGIHPPTSVIASWPSSGQDSPTHSSGVLAVTIIFGPLAMITLFTRLWARFMLQRQGKLDDWIMLAAVVHIFLLSNDKYGFRCHVWSLPTAELISQRKLVLAIEVFYVWATGFIKMSVLVFYRRFDLHLIQRLYVVIVWIGLVSVLLSTLAFTLVIFLSYPAWIKAGHTYDCYNEPLHLLVFSAIGTFHDIMATSLPLFLCWNLQLPFPRKVALNSIFVVGYIACLVSGLRIYAIYRVFYVSYDVPWETWYVLLWTILEVLVAAVCANLPALEALASRYVDVLGRL</sequence>
<dbReference type="InterPro" id="IPR049326">
    <property type="entry name" value="Rhodopsin_dom_fungi"/>
</dbReference>
<feature type="transmembrane region" description="Helical" evidence="6">
    <location>
        <begin position="213"/>
        <end position="237"/>
    </location>
</feature>
<dbReference type="Pfam" id="PF20684">
    <property type="entry name" value="Fung_rhodopsin"/>
    <property type="match status" value="1"/>
</dbReference>
<evidence type="ECO:0000313" key="8">
    <source>
        <dbReference type="EMBL" id="KAB8213606.1"/>
    </source>
</evidence>
<evidence type="ECO:0000313" key="9">
    <source>
        <dbReference type="Proteomes" id="UP000326799"/>
    </source>
</evidence>
<keyword evidence="3 6" id="KW-1133">Transmembrane helix</keyword>
<comment type="similarity">
    <text evidence="5">Belongs to the SAT4 family.</text>
</comment>
<dbReference type="AlphaFoldDB" id="A0A5N6E7R5"/>
<evidence type="ECO:0000256" key="4">
    <source>
        <dbReference type="ARBA" id="ARBA00023136"/>
    </source>
</evidence>
<evidence type="ECO:0000256" key="6">
    <source>
        <dbReference type="SAM" id="Phobius"/>
    </source>
</evidence>
<accession>A0A5N6E7R5</accession>
<organism evidence="8 9">
    <name type="scientific">Aspergillus novoparasiticus</name>
    <dbReference type="NCBI Taxonomy" id="986946"/>
    <lineage>
        <taxon>Eukaryota</taxon>
        <taxon>Fungi</taxon>
        <taxon>Dikarya</taxon>
        <taxon>Ascomycota</taxon>
        <taxon>Pezizomycotina</taxon>
        <taxon>Eurotiomycetes</taxon>
        <taxon>Eurotiomycetidae</taxon>
        <taxon>Eurotiales</taxon>
        <taxon>Aspergillaceae</taxon>
        <taxon>Aspergillus</taxon>
        <taxon>Aspergillus subgen. Circumdati</taxon>
    </lineage>
</organism>
<gene>
    <name evidence="8" type="ORF">BDV33DRAFT_196812</name>
</gene>
<evidence type="ECO:0000256" key="1">
    <source>
        <dbReference type="ARBA" id="ARBA00004141"/>
    </source>
</evidence>
<keyword evidence="4 6" id="KW-0472">Membrane</keyword>
<feature type="transmembrane region" description="Helical" evidence="6">
    <location>
        <begin position="100"/>
        <end position="122"/>
    </location>
</feature>
<proteinExistence type="inferred from homology"/>
<feature type="transmembrane region" description="Helical" evidence="6">
    <location>
        <begin position="134"/>
        <end position="158"/>
    </location>
</feature>
<evidence type="ECO:0000256" key="3">
    <source>
        <dbReference type="ARBA" id="ARBA00022989"/>
    </source>
</evidence>
<evidence type="ECO:0000259" key="7">
    <source>
        <dbReference type="Pfam" id="PF20684"/>
    </source>
</evidence>
<feature type="transmembrane region" description="Helical" evidence="6">
    <location>
        <begin position="28"/>
        <end position="50"/>
    </location>
</feature>
<name>A0A5N6E7R5_9EURO</name>
<feature type="transmembrane region" description="Helical" evidence="6">
    <location>
        <begin position="249"/>
        <end position="270"/>
    </location>
</feature>
<dbReference type="PANTHER" id="PTHR33048:SF129">
    <property type="entry name" value="INTEGRAL MEMBRANE PROTEIN-RELATED"/>
    <property type="match status" value="1"/>
</dbReference>
<feature type="transmembrane region" description="Helical" evidence="6">
    <location>
        <begin position="62"/>
        <end position="80"/>
    </location>
</feature>
<feature type="domain" description="Rhodopsin" evidence="7">
    <location>
        <begin position="47"/>
        <end position="278"/>
    </location>
</feature>
<keyword evidence="9" id="KW-1185">Reference proteome</keyword>
<evidence type="ECO:0000256" key="2">
    <source>
        <dbReference type="ARBA" id="ARBA00022692"/>
    </source>
</evidence>
<dbReference type="Proteomes" id="UP000326799">
    <property type="component" value="Unassembled WGS sequence"/>
</dbReference>
<dbReference type="InterPro" id="IPR052337">
    <property type="entry name" value="SAT4-like"/>
</dbReference>
<dbReference type="GO" id="GO:0016020">
    <property type="term" value="C:membrane"/>
    <property type="evidence" value="ECO:0007669"/>
    <property type="project" value="UniProtKB-SubCell"/>
</dbReference>
<comment type="subcellular location">
    <subcellularLocation>
        <location evidence="1">Membrane</location>
        <topology evidence="1">Multi-pass membrane protein</topology>
    </subcellularLocation>
</comment>
<dbReference type="PANTHER" id="PTHR33048">
    <property type="entry name" value="PTH11-LIKE INTEGRAL MEMBRANE PROTEIN (AFU_ORTHOLOGUE AFUA_5G11245)"/>
    <property type="match status" value="1"/>
</dbReference>
<dbReference type="EMBL" id="ML733589">
    <property type="protein sequence ID" value="KAB8213606.1"/>
    <property type="molecule type" value="Genomic_DNA"/>
</dbReference>
<feature type="transmembrane region" description="Helical" evidence="6">
    <location>
        <begin position="178"/>
        <end position="201"/>
    </location>
</feature>
<evidence type="ECO:0000256" key="5">
    <source>
        <dbReference type="ARBA" id="ARBA00038359"/>
    </source>
</evidence>
<reference evidence="8 9" key="1">
    <citation type="submission" date="2019-04" db="EMBL/GenBank/DDBJ databases">
        <title>Fungal friends and foes A comparative genomics study of 23 Aspergillus species from section Flavi.</title>
        <authorList>
            <consortium name="DOE Joint Genome Institute"/>
            <person name="Kjaerbolling I."/>
            <person name="Vesth T.C."/>
            <person name="Frisvad J.C."/>
            <person name="Nybo J.L."/>
            <person name="Theobald S."/>
            <person name="Kildgaard S."/>
            <person name="Petersen T.I."/>
            <person name="Kuo A."/>
            <person name="Sato A."/>
            <person name="Lyhne E.K."/>
            <person name="Kogle M.E."/>
            <person name="Wiebenga A."/>
            <person name="Kun R.S."/>
            <person name="Lubbers R.J."/>
            <person name="Makela M.R."/>
            <person name="Barry K."/>
            <person name="Chovatia M."/>
            <person name="Clum A."/>
            <person name="Daum C."/>
            <person name="Haridas S."/>
            <person name="He G."/>
            <person name="LaButti K."/>
            <person name="Lipzen A."/>
            <person name="Mondo S."/>
            <person name="Pangilinan J."/>
            <person name="Riley R."/>
            <person name="Salamov A."/>
            <person name="Simmons B.A."/>
            <person name="Magnuson J.K."/>
            <person name="Henrissat B."/>
            <person name="Mortensen U.H."/>
            <person name="Larsen T.O."/>
            <person name="De vries R.P."/>
            <person name="Grigoriev I.V."/>
            <person name="Machida M."/>
            <person name="Baker S.E."/>
            <person name="Andersen M.R."/>
        </authorList>
    </citation>
    <scope>NUCLEOTIDE SEQUENCE [LARGE SCALE GENOMIC DNA]</scope>
    <source>
        <strain evidence="8 9">CBS 126849</strain>
    </source>
</reference>
<protein>
    <recommendedName>
        <fullName evidence="7">Rhodopsin domain-containing protein</fullName>
    </recommendedName>
</protein>
<keyword evidence="2 6" id="KW-0812">Transmembrane</keyword>